<sequence length="207" mass="24125">MKKVFKTICMIFISIIFVFNLSKVPTYLEFKSYLKTNYPAKDFNVSWIKYNFIYGGSFSKVVCTADNTTFQINKGKTYISDNYYLTKNTNAMNKILRENLYSENEELNSLVRSVYGSSNSLNHDQVKDYKQIVDSIGISFYSDKIINKRHIAQLIHEVIEVYKRNNIKFNQISTDFEMDGHVYSIVLKDEQLGYDVNAIVSSIRNIK</sequence>
<proteinExistence type="predicted"/>
<dbReference type="AlphaFoldDB" id="A0A0L6Z783"/>
<accession>A0A0L6Z783</accession>
<evidence type="ECO:0000313" key="2">
    <source>
        <dbReference type="Proteomes" id="UP000037043"/>
    </source>
</evidence>
<dbReference type="Proteomes" id="UP000037043">
    <property type="component" value="Unassembled WGS sequence"/>
</dbReference>
<dbReference type="PATRIC" id="fig|1121318.3.peg.2766"/>
<gene>
    <name evidence="1" type="ORF">CLHOM_27530</name>
</gene>
<reference evidence="2" key="1">
    <citation type="submission" date="2015-08" db="EMBL/GenBank/DDBJ databases">
        <title>Genome sequence of the strict anaerobe Clostridium homopropionicum LuHBu1 (DSM 5847T).</title>
        <authorList>
            <person name="Poehlein A."/>
            <person name="Beck M."/>
            <person name="Schiel-Bengelsdorf B."/>
            <person name="Bengelsdorf F.R."/>
            <person name="Daniel R."/>
            <person name="Duerre P."/>
        </authorList>
    </citation>
    <scope>NUCLEOTIDE SEQUENCE [LARGE SCALE GENOMIC DNA]</scope>
    <source>
        <strain evidence="2">DSM 5847</strain>
    </source>
</reference>
<evidence type="ECO:0000313" key="1">
    <source>
        <dbReference type="EMBL" id="KOA18814.1"/>
    </source>
</evidence>
<keyword evidence="2" id="KW-1185">Reference proteome</keyword>
<dbReference type="EMBL" id="LHUR01000032">
    <property type="protein sequence ID" value="KOA18814.1"/>
    <property type="molecule type" value="Genomic_DNA"/>
</dbReference>
<name>A0A0L6Z783_9CLOT</name>
<dbReference type="STRING" id="36844.SAMN04488501_1221"/>
<comment type="caution">
    <text evidence="1">The sequence shown here is derived from an EMBL/GenBank/DDBJ whole genome shotgun (WGS) entry which is preliminary data.</text>
</comment>
<dbReference type="RefSeq" id="WP_052222239.1">
    <property type="nucleotide sequence ID" value="NZ_LHUR01000032.1"/>
</dbReference>
<protein>
    <submittedName>
        <fullName evidence="1">Uncharacterized protein</fullName>
    </submittedName>
</protein>
<organism evidence="1 2">
    <name type="scientific">Clostridium homopropionicum DSM 5847</name>
    <dbReference type="NCBI Taxonomy" id="1121318"/>
    <lineage>
        <taxon>Bacteria</taxon>
        <taxon>Bacillati</taxon>
        <taxon>Bacillota</taxon>
        <taxon>Clostridia</taxon>
        <taxon>Eubacteriales</taxon>
        <taxon>Clostridiaceae</taxon>
        <taxon>Clostridium</taxon>
    </lineage>
</organism>